<sequence>MSQQQQNQENTSSIKDNAAYYAGAAKEFAGKTVGSDQLSKEGEKQKLEAQQQMESKKLEQRTEGKAEGMKDRVSGGIQETAGTVMGDENLKNKGATERSKGQAQTEEHK</sequence>
<gene>
    <name evidence="2" type="ORF">DEBURN_LOCUS2833</name>
</gene>
<evidence type="ECO:0000313" key="2">
    <source>
        <dbReference type="EMBL" id="CAG8464148.1"/>
    </source>
</evidence>
<keyword evidence="3" id="KW-1185">Reference proteome</keyword>
<dbReference type="OrthoDB" id="9999611at2759"/>
<feature type="compositionally biased region" description="Basic and acidic residues" evidence="1">
    <location>
        <begin position="38"/>
        <end position="47"/>
    </location>
</feature>
<reference evidence="2" key="1">
    <citation type="submission" date="2021-06" db="EMBL/GenBank/DDBJ databases">
        <authorList>
            <person name="Kallberg Y."/>
            <person name="Tangrot J."/>
            <person name="Rosling A."/>
        </authorList>
    </citation>
    <scope>NUCLEOTIDE SEQUENCE</scope>
    <source>
        <strain evidence="2">AZ414A</strain>
    </source>
</reference>
<name>A0A9N8Z2I4_9GLOM</name>
<evidence type="ECO:0000313" key="3">
    <source>
        <dbReference type="Proteomes" id="UP000789706"/>
    </source>
</evidence>
<feature type="compositionally biased region" description="Basic and acidic residues" evidence="1">
    <location>
        <begin position="88"/>
        <end position="109"/>
    </location>
</feature>
<accession>A0A9N8Z2I4</accession>
<dbReference type="EMBL" id="CAJVPK010000164">
    <property type="protein sequence ID" value="CAG8464148.1"/>
    <property type="molecule type" value="Genomic_DNA"/>
</dbReference>
<evidence type="ECO:0000256" key="1">
    <source>
        <dbReference type="SAM" id="MobiDB-lite"/>
    </source>
</evidence>
<protein>
    <submittedName>
        <fullName evidence="2">8823_t:CDS:1</fullName>
    </submittedName>
</protein>
<dbReference type="AlphaFoldDB" id="A0A9N8Z2I4"/>
<proteinExistence type="predicted"/>
<comment type="caution">
    <text evidence="2">The sequence shown here is derived from an EMBL/GenBank/DDBJ whole genome shotgun (WGS) entry which is preliminary data.</text>
</comment>
<feature type="region of interest" description="Disordered" evidence="1">
    <location>
        <begin position="31"/>
        <end position="109"/>
    </location>
</feature>
<dbReference type="Proteomes" id="UP000789706">
    <property type="component" value="Unassembled WGS sequence"/>
</dbReference>
<feature type="compositionally biased region" description="Basic and acidic residues" evidence="1">
    <location>
        <begin position="54"/>
        <end position="73"/>
    </location>
</feature>
<organism evidence="2 3">
    <name type="scientific">Diversispora eburnea</name>
    <dbReference type="NCBI Taxonomy" id="1213867"/>
    <lineage>
        <taxon>Eukaryota</taxon>
        <taxon>Fungi</taxon>
        <taxon>Fungi incertae sedis</taxon>
        <taxon>Mucoromycota</taxon>
        <taxon>Glomeromycotina</taxon>
        <taxon>Glomeromycetes</taxon>
        <taxon>Diversisporales</taxon>
        <taxon>Diversisporaceae</taxon>
        <taxon>Diversispora</taxon>
    </lineage>
</organism>